<sequence>MFIFHPILQSLAILTALYALSLGIPRFLLMHLEKKIHFNWQLHVRVGAIALVLLFLGMLGGLYVVRVSWGDVLITGAHAFVALSLLPLILFGLGSGAYMDSSKRRRRVLPLLHGICNTLIVLLALSQIYTGVYIYRSYVLGL</sequence>
<dbReference type="AlphaFoldDB" id="Q6ARU7"/>
<accession>Q6ARU7</accession>
<dbReference type="KEGG" id="dps:DP0199"/>
<keyword evidence="1" id="KW-0812">Transmembrane</keyword>
<feature type="transmembrane region" description="Helical" evidence="1">
    <location>
        <begin position="42"/>
        <end position="65"/>
    </location>
</feature>
<name>Q6ARU7_DESPS</name>
<dbReference type="EMBL" id="CR522870">
    <property type="protein sequence ID" value="CAG34928.1"/>
    <property type="molecule type" value="Genomic_DNA"/>
</dbReference>
<keyword evidence="1" id="KW-1133">Transmembrane helix</keyword>
<dbReference type="eggNOG" id="ENOG5033BX6">
    <property type="taxonomic scope" value="Bacteria"/>
</dbReference>
<dbReference type="OrthoDB" id="5471348at2"/>
<evidence type="ECO:0008006" key="4">
    <source>
        <dbReference type="Google" id="ProtNLM"/>
    </source>
</evidence>
<evidence type="ECO:0000313" key="2">
    <source>
        <dbReference type="EMBL" id="CAG34928.1"/>
    </source>
</evidence>
<feature type="transmembrane region" description="Helical" evidence="1">
    <location>
        <begin position="6"/>
        <end position="30"/>
    </location>
</feature>
<reference evidence="3" key="1">
    <citation type="journal article" date="2004" name="Environ. Microbiol.">
        <title>The genome of Desulfotalea psychrophila, a sulfate-reducing bacterium from permanently cold Arctic sediments.</title>
        <authorList>
            <person name="Rabus R."/>
            <person name="Ruepp A."/>
            <person name="Frickey T."/>
            <person name="Rattei T."/>
            <person name="Fartmann B."/>
            <person name="Stark M."/>
            <person name="Bauer M."/>
            <person name="Zibat A."/>
            <person name="Lombardot T."/>
            <person name="Becker I."/>
            <person name="Amann J."/>
            <person name="Gellner K."/>
            <person name="Teeling H."/>
            <person name="Leuschner W.D."/>
            <person name="Gloeckner F.-O."/>
            <person name="Lupas A.N."/>
            <person name="Amann R."/>
            <person name="Klenk H.-P."/>
        </authorList>
    </citation>
    <scope>NUCLEOTIDE SEQUENCE [LARGE SCALE GENOMIC DNA]</scope>
    <source>
        <strain evidence="3">DSM 12343 / LSv54</strain>
    </source>
</reference>
<dbReference type="RefSeq" id="WP_011187444.1">
    <property type="nucleotide sequence ID" value="NC_006138.1"/>
</dbReference>
<keyword evidence="3" id="KW-1185">Reference proteome</keyword>
<keyword evidence="1" id="KW-0472">Membrane</keyword>
<dbReference type="Pfam" id="PF13301">
    <property type="entry name" value="DUF4079"/>
    <property type="match status" value="1"/>
</dbReference>
<protein>
    <recommendedName>
        <fullName evidence="4">DUF4079 domain-containing protein</fullName>
    </recommendedName>
</protein>
<dbReference type="Proteomes" id="UP000000602">
    <property type="component" value="Chromosome"/>
</dbReference>
<feature type="transmembrane region" description="Helical" evidence="1">
    <location>
        <begin position="77"/>
        <end position="99"/>
    </location>
</feature>
<dbReference type="InterPro" id="IPR025067">
    <property type="entry name" value="DUF4079"/>
</dbReference>
<evidence type="ECO:0000256" key="1">
    <source>
        <dbReference type="SAM" id="Phobius"/>
    </source>
</evidence>
<gene>
    <name evidence="2" type="ordered locus">DP0199</name>
</gene>
<feature type="transmembrane region" description="Helical" evidence="1">
    <location>
        <begin position="111"/>
        <end position="135"/>
    </location>
</feature>
<organism evidence="2 3">
    <name type="scientific">Desulfotalea psychrophila (strain LSv54 / DSM 12343)</name>
    <dbReference type="NCBI Taxonomy" id="177439"/>
    <lineage>
        <taxon>Bacteria</taxon>
        <taxon>Pseudomonadati</taxon>
        <taxon>Thermodesulfobacteriota</taxon>
        <taxon>Desulfobulbia</taxon>
        <taxon>Desulfobulbales</taxon>
        <taxon>Desulfocapsaceae</taxon>
        <taxon>Desulfotalea</taxon>
    </lineage>
</organism>
<dbReference type="HOGENOM" id="CLU_149891_0_0_7"/>
<proteinExistence type="predicted"/>
<evidence type="ECO:0000313" key="3">
    <source>
        <dbReference type="Proteomes" id="UP000000602"/>
    </source>
</evidence>